<comment type="similarity">
    <text evidence="1">Belongs to the bacterial solute-binding protein 1 family.</text>
</comment>
<accession>A0ABU3S0G9</accession>
<evidence type="ECO:0000256" key="2">
    <source>
        <dbReference type="ARBA" id="ARBA00022448"/>
    </source>
</evidence>
<organism evidence="6 7">
    <name type="scientific">Bosea rubneri</name>
    <dbReference type="NCBI Taxonomy" id="3075434"/>
    <lineage>
        <taxon>Bacteria</taxon>
        <taxon>Pseudomonadati</taxon>
        <taxon>Pseudomonadota</taxon>
        <taxon>Alphaproteobacteria</taxon>
        <taxon>Hyphomicrobiales</taxon>
        <taxon>Boseaceae</taxon>
        <taxon>Bosea</taxon>
    </lineage>
</organism>
<dbReference type="RefSeq" id="WP_316016236.1">
    <property type="nucleotide sequence ID" value="NZ_JAWDID010000001.1"/>
</dbReference>
<dbReference type="Pfam" id="PF01547">
    <property type="entry name" value="SBP_bac_1"/>
    <property type="match status" value="1"/>
</dbReference>
<keyword evidence="3 5" id="KW-0732">Signal</keyword>
<feature type="chain" id="PRO_5046944169" evidence="5">
    <location>
        <begin position="30"/>
        <end position="427"/>
    </location>
</feature>
<evidence type="ECO:0000256" key="1">
    <source>
        <dbReference type="ARBA" id="ARBA00008520"/>
    </source>
</evidence>
<comment type="caution">
    <text evidence="6">The sequence shown here is derived from an EMBL/GenBank/DDBJ whole genome shotgun (WGS) entry which is preliminary data.</text>
</comment>
<evidence type="ECO:0000256" key="3">
    <source>
        <dbReference type="ARBA" id="ARBA00022729"/>
    </source>
</evidence>
<keyword evidence="4" id="KW-0574">Periplasm</keyword>
<name>A0ABU3S0G9_9HYPH</name>
<dbReference type="PANTHER" id="PTHR30061">
    <property type="entry name" value="MALTOSE-BINDING PERIPLASMIC PROTEIN"/>
    <property type="match status" value="1"/>
</dbReference>
<dbReference type="Gene3D" id="3.40.190.10">
    <property type="entry name" value="Periplasmic binding protein-like II"/>
    <property type="match status" value="2"/>
</dbReference>
<sequence>MDLQRRSSLLKFAALSLASMISLPTLALAQQKEVRWGQWKGTEVGEKFMGELKAAFEKDHPDIKLTPVDSPFSGFHDRAIVLHQAKKLPDVLLVQVDWVAEFADLGMIEPIDERIAKEPKEFFGNIPVTFHQKWRGKQYYLPIESGAVALFYNTDLFKAAGLSGPPKTWDEFAEYSRKLTNPDKRQFAITGTLQGEPPTNMTYEIYPLLLQAGAKIIDAETNKAVFNSPEGVAAIEWYVDRINKDKVSVPGVLSNGEKEKRANFASGNVAMMFEGPWGIAIQKQLNPKLNYDIAPLPVGKTSGTMVRGSLNTISSQAQDKDAAWTFMKWMSGPKGIEMWAKGTGAFPARTDVSSQDWFKERTLFQAFVTQMAAANASSPFLVMPNAVQMNKIMSTEIQNVVQGKKTAKQALDDAAAEWNKIFAAAAK</sequence>
<keyword evidence="7" id="KW-1185">Reference proteome</keyword>
<evidence type="ECO:0000256" key="5">
    <source>
        <dbReference type="SAM" id="SignalP"/>
    </source>
</evidence>
<feature type="signal peptide" evidence="5">
    <location>
        <begin position="1"/>
        <end position="29"/>
    </location>
</feature>
<proteinExistence type="inferred from homology"/>
<dbReference type="CDD" id="cd14748">
    <property type="entry name" value="PBP2_UgpB"/>
    <property type="match status" value="1"/>
</dbReference>
<dbReference type="PANTHER" id="PTHR30061:SF50">
    <property type="entry name" value="MALTOSE_MALTODEXTRIN-BINDING PERIPLASMIC PROTEIN"/>
    <property type="match status" value="1"/>
</dbReference>
<reference evidence="6 7" key="1">
    <citation type="submission" date="2023-09" db="EMBL/GenBank/DDBJ databases">
        <title>Whole genome shotgun sequencing (WGS) of Bosea sp. ZW T0_25, isolated from stored onions (Allium cepa).</title>
        <authorList>
            <person name="Stoll D.A."/>
            <person name="Huch M."/>
        </authorList>
    </citation>
    <scope>NUCLEOTIDE SEQUENCE [LARGE SCALE GENOMIC DNA]</scope>
    <source>
        <strain evidence="6 7">ZW T0_25</strain>
    </source>
</reference>
<evidence type="ECO:0000256" key="4">
    <source>
        <dbReference type="ARBA" id="ARBA00022764"/>
    </source>
</evidence>
<dbReference type="Proteomes" id="UP001254257">
    <property type="component" value="Unassembled WGS sequence"/>
</dbReference>
<dbReference type="InterPro" id="IPR006059">
    <property type="entry name" value="SBP"/>
</dbReference>
<protein>
    <submittedName>
        <fullName evidence="6">ABC transporter substrate-binding protein</fullName>
    </submittedName>
</protein>
<evidence type="ECO:0000313" key="6">
    <source>
        <dbReference type="EMBL" id="MDU0338279.1"/>
    </source>
</evidence>
<keyword evidence="2" id="KW-0813">Transport</keyword>
<evidence type="ECO:0000313" key="7">
    <source>
        <dbReference type="Proteomes" id="UP001254257"/>
    </source>
</evidence>
<dbReference type="SUPFAM" id="SSF53850">
    <property type="entry name" value="Periplasmic binding protein-like II"/>
    <property type="match status" value="1"/>
</dbReference>
<gene>
    <name evidence="6" type="ORF">RKE40_00210</name>
</gene>
<dbReference type="EMBL" id="JAWDID010000001">
    <property type="protein sequence ID" value="MDU0338279.1"/>
    <property type="molecule type" value="Genomic_DNA"/>
</dbReference>